<comment type="caution">
    <text evidence="9">The sequence shown here is derived from an EMBL/GenBank/DDBJ whole genome shotgun (WGS) entry which is preliminary data.</text>
</comment>
<feature type="transmembrane region" description="Helical" evidence="7">
    <location>
        <begin position="41"/>
        <end position="70"/>
    </location>
</feature>
<feature type="domain" description="ABC transmembrane type-1" evidence="8">
    <location>
        <begin position="89"/>
        <end position="277"/>
    </location>
</feature>
<sequence length="286" mass="30972">MTAIVSPPRVGAMDSLADLPKRTARRRRGELFPAEPANWKIAVTVVAIVVGIVLAWELLADVGVVNVFFWSKPSMIWRSFMTNITKGSMIADIRFTFTSTILGFVIGVLGGAMVGLSFWWSRFYARVAEPLLIALEAMPKLALAPMIVLALGIGLSSKVAMATAIVIIIQILNAHTAVRHVDRDEQTLLYSLGASRWQVFAKVVVPATLPHIIASFRVAIGLALTGAIVGEYVGSQNGLGKMIQLAASTFDISLIWVGVFTLAVMAFLLYVVVGVIERVLIRLIRG</sequence>
<reference evidence="10" key="1">
    <citation type="journal article" date="2019" name="Int. J. Syst. Evol. Microbiol.">
        <title>The Global Catalogue of Microorganisms (GCM) 10K type strain sequencing project: providing services to taxonomists for standard genome sequencing and annotation.</title>
        <authorList>
            <consortium name="The Broad Institute Genomics Platform"/>
            <consortium name="The Broad Institute Genome Sequencing Center for Infectious Disease"/>
            <person name="Wu L."/>
            <person name="Ma J."/>
        </authorList>
    </citation>
    <scope>NUCLEOTIDE SEQUENCE [LARGE SCALE GENOMIC DNA]</scope>
    <source>
        <strain evidence="10">JCM 17593</strain>
    </source>
</reference>
<keyword evidence="10" id="KW-1185">Reference proteome</keyword>
<comment type="similarity">
    <text evidence="7">Belongs to the binding-protein-dependent transport system permease family.</text>
</comment>
<dbReference type="PANTHER" id="PTHR30151:SF19">
    <property type="entry name" value="ABC TRANSPORTER PERMEASE"/>
    <property type="match status" value="1"/>
</dbReference>
<comment type="subcellular location">
    <subcellularLocation>
        <location evidence="1 7">Cell membrane</location>
        <topology evidence="1 7">Multi-pass membrane protein</topology>
    </subcellularLocation>
</comment>
<keyword evidence="5 7" id="KW-1133">Transmembrane helix</keyword>
<keyword evidence="4 7" id="KW-0812">Transmembrane</keyword>
<evidence type="ECO:0000256" key="6">
    <source>
        <dbReference type="ARBA" id="ARBA00023136"/>
    </source>
</evidence>
<feature type="transmembrane region" description="Helical" evidence="7">
    <location>
        <begin position="141"/>
        <end position="169"/>
    </location>
</feature>
<feature type="transmembrane region" description="Helical" evidence="7">
    <location>
        <begin position="91"/>
        <end position="121"/>
    </location>
</feature>
<evidence type="ECO:0000256" key="1">
    <source>
        <dbReference type="ARBA" id="ARBA00004651"/>
    </source>
</evidence>
<dbReference type="SUPFAM" id="SSF161098">
    <property type="entry name" value="MetI-like"/>
    <property type="match status" value="1"/>
</dbReference>
<dbReference type="CDD" id="cd06261">
    <property type="entry name" value="TM_PBP2"/>
    <property type="match status" value="1"/>
</dbReference>
<keyword evidence="3" id="KW-1003">Cell membrane</keyword>
<dbReference type="EMBL" id="BAABBX010000003">
    <property type="protein sequence ID" value="GAA4184260.1"/>
    <property type="molecule type" value="Genomic_DNA"/>
</dbReference>
<accession>A0ABP8AI95</accession>
<name>A0ABP8AI95_9MICO</name>
<dbReference type="RefSeq" id="WP_344773414.1">
    <property type="nucleotide sequence ID" value="NZ_BAABBX010000003.1"/>
</dbReference>
<evidence type="ECO:0000256" key="3">
    <source>
        <dbReference type="ARBA" id="ARBA00022475"/>
    </source>
</evidence>
<feature type="transmembrane region" description="Helical" evidence="7">
    <location>
        <begin position="254"/>
        <end position="276"/>
    </location>
</feature>
<organism evidence="9 10">
    <name type="scientific">Gryllotalpicola kribbensis</name>
    <dbReference type="NCBI Taxonomy" id="993084"/>
    <lineage>
        <taxon>Bacteria</taxon>
        <taxon>Bacillati</taxon>
        <taxon>Actinomycetota</taxon>
        <taxon>Actinomycetes</taxon>
        <taxon>Micrococcales</taxon>
        <taxon>Microbacteriaceae</taxon>
        <taxon>Gryllotalpicola</taxon>
    </lineage>
</organism>
<feature type="transmembrane region" description="Helical" evidence="7">
    <location>
        <begin position="212"/>
        <end position="234"/>
    </location>
</feature>
<evidence type="ECO:0000259" key="8">
    <source>
        <dbReference type="PROSITE" id="PS50928"/>
    </source>
</evidence>
<evidence type="ECO:0000256" key="4">
    <source>
        <dbReference type="ARBA" id="ARBA00022692"/>
    </source>
</evidence>
<evidence type="ECO:0000256" key="7">
    <source>
        <dbReference type="RuleBase" id="RU363032"/>
    </source>
</evidence>
<dbReference type="Pfam" id="PF00528">
    <property type="entry name" value="BPD_transp_1"/>
    <property type="match status" value="1"/>
</dbReference>
<dbReference type="InterPro" id="IPR035906">
    <property type="entry name" value="MetI-like_sf"/>
</dbReference>
<dbReference type="PROSITE" id="PS50928">
    <property type="entry name" value="ABC_TM1"/>
    <property type="match status" value="1"/>
</dbReference>
<keyword evidence="6 7" id="KW-0472">Membrane</keyword>
<evidence type="ECO:0000256" key="2">
    <source>
        <dbReference type="ARBA" id="ARBA00022448"/>
    </source>
</evidence>
<evidence type="ECO:0000313" key="9">
    <source>
        <dbReference type="EMBL" id="GAA4184260.1"/>
    </source>
</evidence>
<protein>
    <submittedName>
        <fullName evidence="9">ABC transporter permease</fullName>
    </submittedName>
</protein>
<dbReference type="InterPro" id="IPR000515">
    <property type="entry name" value="MetI-like"/>
</dbReference>
<gene>
    <name evidence="9" type="ORF">GCM10022288_04730</name>
</gene>
<dbReference type="Proteomes" id="UP001500213">
    <property type="component" value="Unassembled WGS sequence"/>
</dbReference>
<dbReference type="PANTHER" id="PTHR30151">
    <property type="entry name" value="ALKANE SULFONATE ABC TRANSPORTER-RELATED, MEMBRANE SUBUNIT"/>
    <property type="match status" value="1"/>
</dbReference>
<evidence type="ECO:0000313" key="10">
    <source>
        <dbReference type="Proteomes" id="UP001500213"/>
    </source>
</evidence>
<dbReference type="Gene3D" id="1.10.3720.10">
    <property type="entry name" value="MetI-like"/>
    <property type="match status" value="1"/>
</dbReference>
<evidence type="ECO:0000256" key="5">
    <source>
        <dbReference type="ARBA" id="ARBA00022989"/>
    </source>
</evidence>
<proteinExistence type="inferred from homology"/>
<keyword evidence="2 7" id="KW-0813">Transport</keyword>